<keyword evidence="2" id="KW-1185">Reference proteome</keyword>
<comment type="caution">
    <text evidence="1">The sequence shown here is derived from an EMBL/GenBank/DDBJ whole genome shotgun (WGS) entry which is preliminary data.</text>
</comment>
<evidence type="ECO:0000313" key="1">
    <source>
        <dbReference type="EMBL" id="GAA2378606.1"/>
    </source>
</evidence>
<organism evidence="1 2">
    <name type="scientific">Dactylosporangium salmoneum</name>
    <dbReference type="NCBI Taxonomy" id="53361"/>
    <lineage>
        <taxon>Bacteria</taxon>
        <taxon>Bacillati</taxon>
        <taxon>Actinomycetota</taxon>
        <taxon>Actinomycetes</taxon>
        <taxon>Micromonosporales</taxon>
        <taxon>Micromonosporaceae</taxon>
        <taxon>Dactylosporangium</taxon>
    </lineage>
</organism>
<name>A0ABN3HFF0_9ACTN</name>
<dbReference type="EMBL" id="BAAARV010000084">
    <property type="protein sequence ID" value="GAA2378606.1"/>
    <property type="molecule type" value="Genomic_DNA"/>
</dbReference>
<gene>
    <name evidence="1" type="ORF">GCM10010170_084770</name>
</gene>
<accession>A0ABN3HFF0</accession>
<sequence length="50" mass="4850">MLGSSSIIASNKGPCTVAAALQGAVVGVVRAAIDIGGAEGARRLNGDWPA</sequence>
<proteinExistence type="predicted"/>
<protein>
    <submittedName>
        <fullName evidence="1">Uncharacterized protein</fullName>
    </submittedName>
</protein>
<reference evidence="1 2" key="1">
    <citation type="journal article" date="2019" name="Int. J. Syst. Evol. Microbiol.">
        <title>The Global Catalogue of Microorganisms (GCM) 10K type strain sequencing project: providing services to taxonomists for standard genome sequencing and annotation.</title>
        <authorList>
            <consortium name="The Broad Institute Genomics Platform"/>
            <consortium name="The Broad Institute Genome Sequencing Center for Infectious Disease"/>
            <person name="Wu L."/>
            <person name="Ma J."/>
        </authorList>
    </citation>
    <scope>NUCLEOTIDE SEQUENCE [LARGE SCALE GENOMIC DNA]</scope>
    <source>
        <strain evidence="1 2">JCM 3272</strain>
    </source>
</reference>
<evidence type="ECO:0000313" key="2">
    <source>
        <dbReference type="Proteomes" id="UP001501444"/>
    </source>
</evidence>
<dbReference type="Proteomes" id="UP001501444">
    <property type="component" value="Unassembled WGS sequence"/>
</dbReference>